<feature type="region of interest" description="Disordered" evidence="1">
    <location>
        <begin position="1"/>
        <end position="47"/>
    </location>
</feature>
<organism evidence="2 3">
    <name type="scientific">Ligilactobacillus agilis</name>
    <dbReference type="NCBI Taxonomy" id="1601"/>
    <lineage>
        <taxon>Bacteria</taxon>
        <taxon>Bacillati</taxon>
        <taxon>Bacillota</taxon>
        <taxon>Bacilli</taxon>
        <taxon>Lactobacillales</taxon>
        <taxon>Lactobacillaceae</taxon>
        <taxon>Ligilactobacillus</taxon>
    </lineage>
</organism>
<dbReference type="AlphaFoldDB" id="A0A9Q9MZP6"/>
<accession>A0A9Q9MZP6</accession>
<dbReference type="Gene3D" id="2.160.10.20">
    <property type="entry name" value="Insect antifreeze protein"/>
    <property type="match status" value="1"/>
</dbReference>
<gene>
    <name evidence="2" type="ORF">N4562_06275</name>
</gene>
<name>A0A9Q9MZP6_9LACO</name>
<dbReference type="Proteomes" id="UP001058429">
    <property type="component" value="Chromosome"/>
</dbReference>
<dbReference type="RefSeq" id="WP_260974321.1">
    <property type="nucleotide sequence ID" value="NZ_CP104396.1"/>
</dbReference>
<proteinExistence type="predicted"/>
<evidence type="ECO:0000313" key="3">
    <source>
        <dbReference type="Proteomes" id="UP001058429"/>
    </source>
</evidence>
<evidence type="ECO:0000313" key="2">
    <source>
        <dbReference type="EMBL" id="UXC62705.1"/>
    </source>
</evidence>
<reference evidence="2" key="1">
    <citation type="submission" date="2022-09" db="EMBL/GenBank/DDBJ databases">
        <title>Complete genome of Ligilactobacillus agilis AM_LB6, isolated from chicken feces.</title>
        <authorList>
            <person name="den Bakker H.C."/>
            <person name="Mann A."/>
        </authorList>
    </citation>
    <scope>NUCLEOTIDE SEQUENCE</scope>
    <source>
        <strain evidence="2">AM_LB6</strain>
    </source>
</reference>
<dbReference type="EMBL" id="CP104396">
    <property type="protein sequence ID" value="UXC62705.1"/>
    <property type="molecule type" value="Genomic_DNA"/>
</dbReference>
<evidence type="ECO:0000256" key="1">
    <source>
        <dbReference type="SAM" id="MobiDB-lite"/>
    </source>
</evidence>
<sequence>MRIVKSSQVKSSQVKSSQVKSSQVKSSQVKSSQVKSSQVKSSQVKSSQVDYVNSQCFFVKAFFNSSLSFFDGELFLVPSRKVVA</sequence>
<protein>
    <submittedName>
        <fullName evidence="2">Uncharacterized protein</fullName>
    </submittedName>
</protein>